<dbReference type="Gene3D" id="3.10.120.10">
    <property type="entry name" value="Cytochrome b5-like heme/steroid binding domain"/>
    <property type="match status" value="2"/>
</dbReference>
<keyword evidence="5" id="KW-0808">Transferase</keyword>
<dbReference type="PANTHER" id="PTHR22914">
    <property type="entry name" value="CHITIN SYNTHASE"/>
    <property type="match status" value="1"/>
</dbReference>
<keyword evidence="6 11" id="KW-0812">Transmembrane</keyword>
<evidence type="ECO:0000259" key="12">
    <source>
        <dbReference type="PROSITE" id="PS50255"/>
    </source>
</evidence>
<feature type="transmembrane region" description="Helical" evidence="11">
    <location>
        <begin position="352"/>
        <end position="375"/>
    </location>
</feature>
<comment type="subcellular location">
    <subcellularLocation>
        <location evidence="1">Cell membrane</location>
        <topology evidence="1">Multi-pass membrane protein</topology>
    </subcellularLocation>
</comment>
<dbReference type="InterPro" id="IPR004835">
    <property type="entry name" value="Chitin_synth"/>
</dbReference>
<feature type="transmembrane region" description="Helical" evidence="11">
    <location>
        <begin position="772"/>
        <end position="794"/>
    </location>
</feature>
<sequence>MYATAFETSRDDLLTRDPELQEIHNEVNPSTKRVDVKPQTRSRRLWLVIVTLFTWWIPEILLKHVGRMNRPDVRQAWREKVTLFALIMILCGCVVFYIIVLGKLACPDFDVVWNAKEVSSHTGDDDFYVALRGKVYDISSFWRIQHSDGVIRTTPDVMKAFAGQDLSDYFPPPLQQACPALVVDDTWLLQNTTVSDPTALHYSTQPKCLNVGSTNSALCATNWYLDRFLPKMKKFVKGDLVVTRNKVLAGAQSGERQWAIIDGRVYDLTNYFYTSALLNPTHAAIKPNYYFLDDFVEGLFQGSAGRDVTKEFNNLANWNASARAANLQCLQNAFYYGKVDFRQSAKCQANNYILLSFTVILCTVIVVKFLASLQFGGGRPARQNRLVICQIPTYTEGEDQLRNAIDSVSDLDYPDELKLLFIVCDGILVGQGNKKPTCEIVLDILGVDQAKIDPPALAYESVSEGTKVYNRAKTYAGLYEHEGHVVPYLVLVKVGNEKETHRPGNRGKRDSQIMLMRFLNRFHEEKPMTPFEIEMAYQMSQVIGVSPGLYEYVLMLDADTKLAPDSLNVLISAFQADAKLMGTCGETALAKKELSWWTMIQVYEYYNSHALSKAFESLFGNVTCLPGCFCIYRIKSARGLPLLISDEVVDGYSDSDISTLHKKNLLTLGEDRYLTTLMTKHNTSMRLTFCPQAKAYTAAPETWSILVSQRRRWINSTIHNLFELLFIDDMCGFCCFSMRFVVIIDLFGTLILPATTAYLVYLIYSASSGKSAFPLIAIVMLGAVYGLQALVFLLHRQWEHIGWMVIWIISYPVYSLILPLYSFWHQDDFSWGNTRVVIGEKGQQITYGTEEEEELQPGVITMQRWSEYAANAGLEVEPGATRMTTTMDSHSDVELQDYKQKSLVASAYSIGGLTEQQRKQELRQAVFTVLWGCDLDHTTTRDIERLVKGQVGNNLTALDMEYIDEAVDEHLLSFNKHDVV</sequence>
<dbReference type="SUPFAM" id="SSF55856">
    <property type="entry name" value="Cytochrome b5-like heme/steroid binding domain"/>
    <property type="match status" value="2"/>
</dbReference>
<keyword evidence="8 11" id="KW-0472">Membrane</keyword>
<accession>A0A1Y2EW31</accession>
<dbReference type="RefSeq" id="XP_040722416.1">
    <property type="nucleotide sequence ID" value="XM_040868354.1"/>
</dbReference>
<evidence type="ECO:0000256" key="2">
    <source>
        <dbReference type="ARBA" id="ARBA00012543"/>
    </source>
</evidence>
<dbReference type="EC" id="2.4.1.16" evidence="2"/>
<dbReference type="InterPro" id="IPR029044">
    <property type="entry name" value="Nucleotide-diphossugar_trans"/>
</dbReference>
<dbReference type="GO" id="GO:0030428">
    <property type="term" value="C:cell septum"/>
    <property type="evidence" value="ECO:0007669"/>
    <property type="project" value="TreeGrafter"/>
</dbReference>
<dbReference type="Gene3D" id="3.90.550.10">
    <property type="entry name" value="Spore Coat Polysaccharide Biosynthesis Protein SpsA, Chain A"/>
    <property type="match status" value="1"/>
</dbReference>
<dbReference type="OrthoDB" id="370884at2759"/>
<dbReference type="EMBL" id="MCFI01000025">
    <property type="protein sequence ID" value="ORY75768.1"/>
    <property type="molecule type" value="Genomic_DNA"/>
</dbReference>
<evidence type="ECO:0000313" key="14">
    <source>
        <dbReference type="Proteomes" id="UP000193685"/>
    </source>
</evidence>
<dbReference type="Pfam" id="PF03142">
    <property type="entry name" value="Chitin_synth_2"/>
    <property type="match status" value="1"/>
</dbReference>
<evidence type="ECO:0000256" key="8">
    <source>
        <dbReference type="ARBA" id="ARBA00023136"/>
    </source>
</evidence>
<gene>
    <name evidence="13" type="ORF">BCR37DRAFT_371937</name>
</gene>
<dbReference type="InterPro" id="IPR036400">
    <property type="entry name" value="Cyt_B5-like_heme/steroid_sf"/>
</dbReference>
<proteinExistence type="predicted"/>
<dbReference type="GO" id="GO:0004100">
    <property type="term" value="F:chitin synthase activity"/>
    <property type="evidence" value="ECO:0007669"/>
    <property type="project" value="UniProtKB-EC"/>
</dbReference>
<dbReference type="GO" id="GO:0005886">
    <property type="term" value="C:plasma membrane"/>
    <property type="evidence" value="ECO:0007669"/>
    <property type="project" value="UniProtKB-SubCell"/>
</dbReference>
<evidence type="ECO:0000256" key="6">
    <source>
        <dbReference type="ARBA" id="ARBA00022692"/>
    </source>
</evidence>
<dbReference type="GeneID" id="63784953"/>
<keyword evidence="7 11" id="KW-1133">Transmembrane helix</keyword>
<keyword evidence="3" id="KW-1003">Cell membrane</keyword>
<dbReference type="AlphaFoldDB" id="A0A1Y2EW31"/>
<dbReference type="GO" id="GO:0006031">
    <property type="term" value="P:chitin biosynthetic process"/>
    <property type="evidence" value="ECO:0007669"/>
    <property type="project" value="TreeGrafter"/>
</dbReference>
<dbReference type="Proteomes" id="UP000193685">
    <property type="component" value="Unassembled WGS sequence"/>
</dbReference>
<evidence type="ECO:0000256" key="7">
    <source>
        <dbReference type="ARBA" id="ARBA00022989"/>
    </source>
</evidence>
<dbReference type="Pfam" id="PF00173">
    <property type="entry name" value="Cyt-b5"/>
    <property type="match status" value="1"/>
</dbReference>
<dbReference type="SUPFAM" id="SSF53448">
    <property type="entry name" value="Nucleotide-diphospho-sugar transferases"/>
    <property type="match status" value="1"/>
</dbReference>
<evidence type="ECO:0000256" key="4">
    <source>
        <dbReference type="ARBA" id="ARBA00022676"/>
    </source>
</evidence>
<comment type="catalytic activity">
    <reaction evidence="10">
        <text>[(1-&gt;4)-N-acetyl-beta-D-glucosaminyl](n) + UDP-N-acetyl-alpha-D-glucosamine = [(1-&gt;4)-N-acetyl-beta-D-glucosaminyl](n+1) + UDP + H(+)</text>
        <dbReference type="Rhea" id="RHEA:16637"/>
        <dbReference type="Rhea" id="RHEA-COMP:9593"/>
        <dbReference type="Rhea" id="RHEA-COMP:9595"/>
        <dbReference type="ChEBI" id="CHEBI:15378"/>
        <dbReference type="ChEBI" id="CHEBI:17029"/>
        <dbReference type="ChEBI" id="CHEBI:57705"/>
        <dbReference type="ChEBI" id="CHEBI:58223"/>
        <dbReference type="EC" id="2.4.1.16"/>
    </reaction>
    <physiologicalReaction direction="left-to-right" evidence="10">
        <dbReference type="Rhea" id="RHEA:16638"/>
    </physiologicalReaction>
</comment>
<protein>
    <recommendedName>
        <fullName evidence="2">chitin synthase</fullName>
        <ecNumber evidence="2">2.4.1.16</ecNumber>
    </recommendedName>
</protein>
<name>A0A1Y2EW31_PROLT</name>
<keyword evidence="9" id="KW-0325">Glycoprotein</keyword>
<reference evidence="13 14" key="1">
    <citation type="submission" date="2016-07" db="EMBL/GenBank/DDBJ databases">
        <title>Pervasive Adenine N6-methylation of Active Genes in Fungi.</title>
        <authorList>
            <consortium name="DOE Joint Genome Institute"/>
            <person name="Mondo S.J."/>
            <person name="Dannebaum R.O."/>
            <person name="Kuo R.C."/>
            <person name="Labutti K."/>
            <person name="Haridas S."/>
            <person name="Kuo A."/>
            <person name="Salamov A."/>
            <person name="Ahrendt S.R."/>
            <person name="Lipzen A."/>
            <person name="Sullivan W."/>
            <person name="Andreopoulos W.B."/>
            <person name="Clum A."/>
            <person name="Lindquist E."/>
            <person name="Daum C."/>
            <person name="Ramamoorthy G.K."/>
            <person name="Gryganskyi A."/>
            <person name="Culley D."/>
            <person name="Magnuson J.K."/>
            <person name="James T.Y."/>
            <person name="O'Malley M.A."/>
            <person name="Stajich J.E."/>
            <person name="Spatafora J.W."/>
            <person name="Visel A."/>
            <person name="Grigoriev I.V."/>
        </authorList>
    </citation>
    <scope>NUCLEOTIDE SEQUENCE [LARGE SCALE GENOMIC DNA]</scope>
    <source>
        <strain evidence="13 14">12-1054</strain>
    </source>
</reference>
<evidence type="ECO:0000256" key="3">
    <source>
        <dbReference type="ARBA" id="ARBA00022475"/>
    </source>
</evidence>
<evidence type="ECO:0000256" key="1">
    <source>
        <dbReference type="ARBA" id="ARBA00004651"/>
    </source>
</evidence>
<dbReference type="OMA" id="VANCADD"/>
<comment type="caution">
    <text evidence="13">The sequence shown here is derived from an EMBL/GenBank/DDBJ whole genome shotgun (WGS) entry which is preliminary data.</text>
</comment>
<feature type="domain" description="Cytochrome b5 heme-binding" evidence="12">
    <location>
        <begin position="110"/>
        <end position="170"/>
    </location>
</feature>
<feature type="transmembrane region" description="Helical" evidence="11">
    <location>
        <begin position="83"/>
        <end position="102"/>
    </location>
</feature>
<evidence type="ECO:0000256" key="9">
    <source>
        <dbReference type="ARBA" id="ARBA00023180"/>
    </source>
</evidence>
<dbReference type="PROSITE" id="PS50255">
    <property type="entry name" value="CYTOCHROME_B5_2"/>
    <property type="match status" value="1"/>
</dbReference>
<evidence type="ECO:0000256" key="11">
    <source>
        <dbReference type="SAM" id="Phobius"/>
    </source>
</evidence>
<feature type="transmembrane region" description="Helical" evidence="11">
    <location>
        <begin position="740"/>
        <end position="766"/>
    </location>
</feature>
<evidence type="ECO:0000313" key="13">
    <source>
        <dbReference type="EMBL" id="ORY75768.1"/>
    </source>
</evidence>
<keyword evidence="14" id="KW-1185">Reference proteome</keyword>
<evidence type="ECO:0000256" key="10">
    <source>
        <dbReference type="ARBA" id="ARBA00049510"/>
    </source>
</evidence>
<dbReference type="InterPro" id="IPR001199">
    <property type="entry name" value="Cyt_B5-like_heme/steroid-bd"/>
</dbReference>
<evidence type="ECO:0000256" key="5">
    <source>
        <dbReference type="ARBA" id="ARBA00022679"/>
    </source>
</evidence>
<dbReference type="STRING" id="56484.A0A1Y2EW31"/>
<feature type="transmembrane region" description="Helical" evidence="11">
    <location>
        <begin position="45"/>
        <end position="62"/>
    </location>
</feature>
<feature type="transmembrane region" description="Helical" evidence="11">
    <location>
        <begin position="801"/>
        <end position="824"/>
    </location>
</feature>
<dbReference type="GO" id="GO:0031505">
    <property type="term" value="P:fungal-type cell wall organization"/>
    <property type="evidence" value="ECO:0007669"/>
    <property type="project" value="TreeGrafter"/>
</dbReference>
<keyword evidence="4" id="KW-0328">Glycosyltransferase</keyword>
<organism evidence="13 14">
    <name type="scientific">Protomyces lactucae-debilis</name>
    <dbReference type="NCBI Taxonomy" id="2754530"/>
    <lineage>
        <taxon>Eukaryota</taxon>
        <taxon>Fungi</taxon>
        <taxon>Dikarya</taxon>
        <taxon>Ascomycota</taxon>
        <taxon>Taphrinomycotina</taxon>
        <taxon>Taphrinomycetes</taxon>
        <taxon>Taphrinales</taxon>
        <taxon>Protomycetaceae</taxon>
        <taxon>Protomyces</taxon>
    </lineage>
</organism>
<dbReference type="SMART" id="SM01117">
    <property type="entry name" value="Cyt-b5"/>
    <property type="match status" value="2"/>
</dbReference>
<dbReference type="PANTHER" id="PTHR22914:SF13">
    <property type="entry name" value="CHITIN SYNTHASE"/>
    <property type="match status" value="1"/>
</dbReference>